<dbReference type="InterPro" id="IPR046681">
    <property type="entry name" value="DUF6551"/>
</dbReference>
<protein>
    <submittedName>
        <fullName evidence="2">Uncharacterized protein</fullName>
    </submittedName>
</protein>
<dbReference type="Proteomes" id="UP000260783">
    <property type="component" value="Unassembled WGS sequence"/>
</dbReference>
<dbReference type="EMBL" id="QVEW01000005">
    <property type="protein sequence ID" value="RGB99030.1"/>
    <property type="molecule type" value="Genomic_DNA"/>
</dbReference>
<sequence>MMISNLNLAKLPECVCEMRYIDSALLTPCAEYQRVLRTRKVEEISATFSEYVANEPRVSYRDGRYHVFDGQNTIEARIACNGGHDLPILCKVFHGLSKKDEALLFAVQTGISTDLTAGERLRADIVAEDEDACAFVAATEATGATFALDGIRAEWKIYCIRSAYYIYKNYGSDIYQEALKIIVEAWWGDSDSFLSGILHGVTRFVAMYRDEYSRERLIARLSTVHPKTITKNARKDTGNTADRHMKQILEIYNGSSRSLSLPVKR</sequence>
<evidence type="ECO:0000313" key="3">
    <source>
        <dbReference type="Proteomes" id="UP000260783"/>
    </source>
</evidence>
<organism evidence="2 3">
    <name type="scientific">Faecalibacterium prausnitzii</name>
    <dbReference type="NCBI Taxonomy" id="853"/>
    <lineage>
        <taxon>Bacteria</taxon>
        <taxon>Bacillati</taxon>
        <taxon>Bacillota</taxon>
        <taxon>Clostridia</taxon>
        <taxon>Eubacteriales</taxon>
        <taxon>Oscillospiraceae</taxon>
        <taxon>Faecalibacterium</taxon>
    </lineage>
</organism>
<dbReference type="AlphaFoldDB" id="A0A3E2UR04"/>
<comment type="caution">
    <text evidence="2">The sequence shown here is derived from an EMBL/GenBank/DDBJ whole genome shotgun (WGS) entry which is preliminary data.</text>
</comment>
<evidence type="ECO:0000313" key="4">
    <source>
        <dbReference type="Proteomes" id="UP000477010"/>
    </source>
</evidence>
<evidence type="ECO:0000313" key="2">
    <source>
        <dbReference type="EMBL" id="RGB99030.1"/>
    </source>
</evidence>
<proteinExistence type="predicted"/>
<reference evidence="1 4" key="2">
    <citation type="journal article" date="2019" name="Nat. Med.">
        <title>A library of human gut bacterial isolates paired with longitudinal multiomics data enables mechanistic microbiome research.</title>
        <authorList>
            <person name="Poyet M."/>
            <person name="Groussin M."/>
            <person name="Gibbons S.M."/>
            <person name="Avila-Pacheco J."/>
            <person name="Jiang X."/>
            <person name="Kearney S.M."/>
            <person name="Perrotta A.R."/>
            <person name="Berdy B."/>
            <person name="Zhao S."/>
            <person name="Lieberman T.D."/>
            <person name="Swanson P.K."/>
            <person name="Smith M."/>
            <person name="Roesemann S."/>
            <person name="Alexander J.E."/>
            <person name="Rich S.A."/>
            <person name="Livny J."/>
            <person name="Vlamakis H."/>
            <person name="Clish C."/>
            <person name="Bullock K."/>
            <person name="Deik A."/>
            <person name="Scott J."/>
            <person name="Pierce K.A."/>
            <person name="Xavier R.J."/>
            <person name="Alm E.J."/>
        </authorList>
    </citation>
    <scope>NUCLEOTIDE SEQUENCE [LARGE SCALE GENOMIC DNA]</scope>
    <source>
        <strain evidence="1 4">BIOML-B9</strain>
    </source>
</reference>
<dbReference type="Proteomes" id="UP000477010">
    <property type="component" value="Unassembled WGS sequence"/>
</dbReference>
<dbReference type="EMBL" id="WKQE01000032">
    <property type="protein sequence ID" value="MSC82054.1"/>
    <property type="molecule type" value="Genomic_DNA"/>
</dbReference>
<dbReference type="RefSeq" id="WP_117526678.1">
    <property type="nucleotide sequence ID" value="NZ_BNEV01000039.1"/>
</dbReference>
<dbReference type="Pfam" id="PF20188">
    <property type="entry name" value="DUF6551"/>
    <property type="match status" value="1"/>
</dbReference>
<evidence type="ECO:0000313" key="1">
    <source>
        <dbReference type="EMBL" id="MSC82054.1"/>
    </source>
</evidence>
<gene>
    <name evidence="2" type="ORF">DWZ04_06680</name>
    <name evidence="1" type="ORF">GKD85_14850</name>
</gene>
<name>A0A3E2UR04_9FIRM</name>
<reference evidence="2 3" key="1">
    <citation type="submission" date="2018-08" db="EMBL/GenBank/DDBJ databases">
        <title>A genome reference for cultivated species of the human gut microbiota.</title>
        <authorList>
            <person name="Zou Y."/>
            <person name="Xue W."/>
            <person name="Luo G."/>
        </authorList>
    </citation>
    <scope>NUCLEOTIDE SEQUENCE [LARGE SCALE GENOMIC DNA]</scope>
    <source>
        <strain evidence="2 3">AF29-11BH</strain>
    </source>
</reference>
<accession>A0A3E2UR04</accession>